<evidence type="ECO:0000313" key="7">
    <source>
        <dbReference type="Proteomes" id="UP000231019"/>
    </source>
</evidence>
<evidence type="ECO:0000259" key="5">
    <source>
        <dbReference type="Pfam" id="PF00676"/>
    </source>
</evidence>
<keyword evidence="3 4" id="KW-0786">Thiamine pyrophosphate</keyword>
<evidence type="ECO:0000256" key="1">
    <source>
        <dbReference type="ARBA" id="ARBA00001964"/>
    </source>
</evidence>
<gene>
    <name evidence="6" type="ORF">COW36_08720</name>
</gene>
<dbReference type="SUPFAM" id="SSF52518">
    <property type="entry name" value="Thiamin diphosphate-binding fold (THDP-binding)"/>
    <property type="match status" value="1"/>
</dbReference>
<comment type="catalytic activity">
    <reaction evidence="4">
        <text>N(6)-[(R)-lipoyl]-L-lysyl-[protein] + 3-methyl-2-oxobutanoate + H(+) = N(6)-[(R)-S(8)-2-methylpropanoyldihydrolipoyl]-L-lysyl-[protein] + CO2</text>
        <dbReference type="Rhea" id="RHEA:13457"/>
        <dbReference type="Rhea" id="RHEA-COMP:10474"/>
        <dbReference type="Rhea" id="RHEA-COMP:10497"/>
        <dbReference type="ChEBI" id="CHEBI:11851"/>
        <dbReference type="ChEBI" id="CHEBI:15378"/>
        <dbReference type="ChEBI" id="CHEBI:16526"/>
        <dbReference type="ChEBI" id="CHEBI:83099"/>
        <dbReference type="ChEBI" id="CHEBI:83142"/>
        <dbReference type="EC" id="1.2.4.4"/>
    </reaction>
</comment>
<sequence length="359" mass="39572">MSADAPTLLNIYEKMVLCRSLDDILAQTRHLGNPFYIGSTFEEPLVTVGLQMRSGSGIDYDILSAYYRSLPLVLGMGVPPRSIMQQAAMTETDPFSKGRQMVNHFSEPDFNIMPVSSCVTVEAGKGFASALIQKMHSQAPVLTVVHLGDAMCAEADFWVMMQEISLRELPVLILVSNNGAGIHTPYQQGSAAPCQSAWGLACKVATSSRPEDPDLLKYVESFSPAMPTEVQFLDSPKPGWKLVDGTDLLSVYAASKTAIDYIRRERKPFLLELRSERGRHHSSSSNPSGQILEQVKDWDPLQKFETRLIQDGLLTPDQADAIRAKIKADLMQEVESVKSEALSEDAFSDMYYSGPLSTV</sequence>
<dbReference type="EC" id="1.2.4.4" evidence="4"/>
<dbReference type="PANTHER" id="PTHR43380">
    <property type="entry name" value="2-OXOISOVALERATE DEHYDROGENASE SUBUNIT ALPHA, MITOCHONDRIAL"/>
    <property type="match status" value="1"/>
</dbReference>
<accession>A0A2M7G6B8</accession>
<comment type="function">
    <text evidence="4">The branched-chain alpha-keto dehydrogenase complex catalyzes the overall conversion of alpha-keto acids to acyl-CoA and CO(2). It contains multiple copies of three enzymatic components: branched-chain alpha-keto acid decarboxylase (E1), lipoamide acyltransferase (E2) and lipoamide dehydrogenase (E3).</text>
</comment>
<dbReference type="InterPro" id="IPR001017">
    <property type="entry name" value="DH_E1"/>
</dbReference>
<dbReference type="InterPro" id="IPR050771">
    <property type="entry name" value="Alpha-ketoacid_DH_E1_comp"/>
</dbReference>
<dbReference type="GO" id="GO:0009083">
    <property type="term" value="P:branched-chain amino acid catabolic process"/>
    <property type="evidence" value="ECO:0007669"/>
    <property type="project" value="TreeGrafter"/>
</dbReference>
<evidence type="ECO:0000256" key="3">
    <source>
        <dbReference type="ARBA" id="ARBA00023052"/>
    </source>
</evidence>
<dbReference type="InterPro" id="IPR029061">
    <property type="entry name" value="THDP-binding"/>
</dbReference>
<dbReference type="AlphaFoldDB" id="A0A2M7G6B8"/>
<comment type="similarity">
    <text evidence="4">Belongs to the BCKDHA family.</text>
</comment>
<dbReference type="Pfam" id="PF00676">
    <property type="entry name" value="E1_dh"/>
    <property type="match status" value="2"/>
</dbReference>
<evidence type="ECO:0000256" key="2">
    <source>
        <dbReference type="ARBA" id="ARBA00023002"/>
    </source>
</evidence>
<dbReference type="GO" id="GO:0003863">
    <property type="term" value="F:branched-chain 2-oxo acid dehydrogenase activity"/>
    <property type="evidence" value="ECO:0007669"/>
    <property type="project" value="UniProtKB-EC"/>
</dbReference>
<comment type="caution">
    <text evidence="6">The sequence shown here is derived from an EMBL/GenBank/DDBJ whole genome shotgun (WGS) entry which is preliminary data.</text>
</comment>
<keyword evidence="2 4" id="KW-0560">Oxidoreductase</keyword>
<name>A0A2M7G6B8_9BACT</name>
<evidence type="ECO:0000256" key="4">
    <source>
        <dbReference type="RuleBase" id="RU365014"/>
    </source>
</evidence>
<dbReference type="Proteomes" id="UP000231019">
    <property type="component" value="Unassembled WGS sequence"/>
</dbReference>
<dbReference type="Gene3D" id="3.40.50.970">
    <property type="match status" value="1"/>
</dbReference>
<evidence type="ECO:0000313" key="6">
    <source>
        <dbReference type="EMBL" id="PIW17568.1"/>
    </source>
</evidence>
<feature type="domain" description="Dehydrogenase E1 component" evidence="5">
    <location>
        <begin position="243"/>
        <end position="340"/>
    </location>
</feature>
<proteinExistence type="inferred from homology"/>
<feature type="domain" description="Dehydrogenase E1 component" evidence="5">
    <location>
        <begin position="14"/>
        <end position="203"/>
    </location>
</feature>
<dbReference type="EMBL" id="PFFQ01000023">
    <property type="protein sequence ID" value="PIW17568.1"/>
    <property type="molecule type" value="Genomic_DNA"/>
</dbReference>
<reference evidence="6 7" key="1">
    <citation type="submission" date="2017-09" db="EMBL/GenBank/DDBJ databases">
        <title>Depth-based differentiation of microbial function through sediment-hosted aquifers and enrichment of novel symbionts in the deep terrestrial subsurface.</title>
        <authorList>
            <person name="Probst A.J."/>
            <person name="Ladd B."/>
            <person name="Jarett J.K."/>
            <person name="Geller-Mcgrath D.E."/>
            <person name="Sieber C.M."/>
            <person name="Emerson J.B."/>
            <person name="Anantharaman K."/>
            <person name="Thomas B.C."/>
            <person name="Malmstrom R."/>
            <person name="Stieglmeier M."/>
            <person name="Klingl A."/>
            <person name="Woyke T."/>
            <person name="Ryan C.M."/>
            <person name="Banfield J.F."/>
        </authorList>
    </citation>
    <scope>NUCLEOTIDE SEQUENCE [LARGE SCALE GENOMIC DNA]</scope>
    <source>
        <strain evidence="6">CG17_big_fil_post_rev_8_21_14_2_50_48_46</strain>
    </source>
</reference>
<comment type="cofactor">
    <cofactor evidence="1 4">
        <name>thiamine diphosphate</name>
        <dbReference type="ChEBI" id="CHEBI:58937"/>
    </cofactor>
</comment>
<protein>
    <recommendedName>
        <fullName evidence="4">2-oxoisovalerate dehydrogenase subunit alpha</fullName>
        <ecNumber evidence="4">1.2.4.4</ecNumber>
    </recommendedName>
    <alternativeName>
        <fullName evidence="4">Branched-chain alpha-keto acid dehydrogenase E1 component alpha chain</fullName>
    </alternativeName>
</protein>
<dbReference type="PANTHER" id="PTHR43380:SF1">
    <property type="entry name" value="2-OXOISOVALERATE DEHYDROGENASE SUBUNIT ALPHA, MITOCHONDRIAL"/>
    <property type="match status" value="1"/>
</dbReference>
<organism evidence="6 7">
    <name type="scientific">bacterium (Candidatus Blackallbacteria) CG17_big_fil_post_rev_8_21_14_2_50_48_46</name>
    <dbReference type="NCBI Taxonomy" id="2014261"/>
    <lineage>
        <taxon>Bacteria</taxon>
        <taxon>Candidatus Blackallbacteria</taxon>
    </lineage>
</organism>